<evidence type="ECO:0008006" key="3">
    <source>
        <dbReference type="Google" id="ProtNLM"/>
    </source>
</evidence>
<sequence length="68" mass="7863">MELRCIEASWFVLGFRRFDRQVEWLVAWAGSGRRRQLDKHWQPLDNSVAFRLSEGISVRGACRSGPGN</sequence>
<organism evidence="1 2">
    <name type="scientific">Pseudomonas parafulva</name>
    <dbReference type="NCBI Taxonomy" id="157782"/>
    <lineage>
        <taxon>Bacteria</taxon>
        <taxon>Pseudomonadati</taxon>
        <taxon>Pseudomonadota</taxon>
        <taxon>Gammaproteobacteria</taxon>
        <taxon>Pseudomonadales</taxon>
        <taxon>Pseudomonadaceae</taxon>
        <taxon>Pseudomonas</taxon>
    </lineage>
</organism>
<keyword evidence="2" id="KW-1185">Reference proteome</keyword>
<proteinExistence type="predicted"/>
<evidence type="ECO:0000313" key="2">
    <source>
        <dbReference type="Proteomes" id="UP000191010"/>
    </source>
</evidence>
<dbReference type="EMBL" id="CP019952">
    <property type="protein sequence ID" value="AQW70521.1"/>
    <property type="molecule type" value="Genomic_DNA"/>
</dbReference>
<reference evidence="1 2" key="1">
    <citation type="submission" date="2017-02" db="EMBL/GenBank/DDBJ databases">
        <authorList>
            <person name="Guo L."/>
        </authorList>
    </citation>
    <scope>NUCLEOTIDE SEQUENCE [LARGE SCALE GENOMIC DNA]</scope>
    <source>
        <strain evidence="1 2">PRS09-11288</strain>
    </source>
</reference>
<name>A0ABM6J7P9_9PSED</name>
<dbReference type="Proteomes" id="UP000191010">
    <property type="component" value="Chromosome"/>
</dbReference>
<gene>
    <name evidence="1" type="ORF">B2J77_20960</name>
</gene>
<protein>
    <recommendedName>
        <fullName evidence="3">Transposase</fullName>
    </recommendedName>
</protein>
<evidence type="ECO:0000313" key="1">
    <source>
        <dbReference type="EMBL" id="AQW70521.1"/>
    </source>
</evidence>
<accession>A0ABM6J7P9</accession>